<evidence type="ECO:0000313" key="1">
    <source>
        <dbReference type="EMBL" id="THJ36126.1"/>
    </source>
</evidence>
<dbReference type="AlphaFoldDB" id="A0A4S5C160"/>
<gene>
    <name evidence="1" type="ORF">E8K88_02340</name>
</gene>
<sequence>MPEDDFIPLMDTPIMQQPIEQGAASLLPMQSPKPAVRDADWGGALLNSSAQTRNLCEAAVAQLASGQAKQAFDELAPYWPLSKEELTRLVSQTQAQLVQLTASYGPIVGYEWVRSRDAGKSLVQHWYLVKMQYHALRIGCTFYKPVQTWQVHTVLWDDQIDALFGP</sequence>
<organism evidence="1 2">
    <name type="scientific">Lampropedia aestuarii</name>
    <dbReference type="NCBI Taxonomy" id="2562762"/>
    <lineage>
        <taxon>Bacteria</taxon>
        <taxon>Pseudomonadati</taxon>
        <taxon>Pseudomonadota</taxon>
        <taxon>Betaproteobacteria</taxon>
        <taxon>Burkholderiales</taxon>
        <taxon>Comamonadaceae</taxon>
        <taxon>Lampropedia</taxon>
    </lineage>
</organism>
<reference evidence="1 2" key="1">
    <citation type="submission" date="2019-04" db="EMBL/GenBank/DDBJ databases">
        <title>Lampropedia sp YIM MLB12 draf genome.</title>
        <authorList>
            <person name="Wang Y.-X."/>
        </authorList>
    </citation>
    <scope>NUCLEOTIDE SEQUENCE [LARGE SCALE GENOMIC DNA]</scope>
    <source>
        <strain evidence="1 2">YIM MLB12</strain>
    </source>
</reference>
<dbReference type="EMBL" id="SSWX01000002">
    <property type="protein sequence ID" value="THJ36126.1"/>
    <property type="molecule type" value="Genomic_DNA"/>
</dbReference>
<dbReference type="Proteomes" id="UP000306236">
    <property type="component" value="Unassembled WGS sequence"/>
</dbReference>
<dbReference type="RefSeq" id="WP_136405032.1">
    <property type="nucleotide sequence ID" value="NZ_SSWX01000002.1"/>
</dbReference>
<name>A0A4S5C160_9BURK</name>
<accession>A0A4S5C160</accession>
<keyword evidence="2" id="KW-1185">Reference proteome</keyword>
<protein>
    <submittedName>
        <fullName evidence="1">Uncharacterized protein</fullName>
    </submittedName>
</protein>
<dbReference type="OrthoDB" id="6365263at2"/>
<proteinExistence type="predicted"/>
<comment type="caution">
    <text evidence="1">The sequence shown here is derived from an EMBL/GenBank/DDBJ whole genome shotgun (WGS) entry which is preliminary data.</text>
</comment>
<evidence type="ECO:0000313" key="2">
    <source>
        <dbReference type="Proteomes" id="UP000306236"/>
    </source>
</evidence>